<dbReference type="Proteomes" id="UP001485043">
    <property type="component" value="Unassembled WGS sequence"/>
</dbReference>
<feature type="domain" description="Pyrroline-5-carboxylate reductase catalytic N-terminal" evidence="15">
    <location>
        <begin position="107"/>
        <end position="206"/>
    </location>
</feature>
<dbReference type="InterPro" id="IPR008927">
    <property type="entry name" value="6-PGluconate_DH-like_C_sf"/>
</dbReference>
<dbReference type="InterPro" id="IPR036291">
    <property type="entry name" value="NAD(P)-bd_dom_sf"/>
</dbReference>
<evidence type="ECO:0000256" key="8">
    <source>
        <dbReference type="ARBA" id="ARBA00022650"/>
    </source>
</evidence>
<comment type="catalytic activity">
    <reaction evidence="12 13">
        <text>L-proline + NADP(+) = (S)-1-pyrroline-5-carboxylate + NADPH + 2 H(+)</text>
        <dbReference type="Rhea" id="RHEA:14109"/>
        <dbReference type="ChEBI" id="CHEBI:15378"/>
        <dbReference type="ChEBI" id="CHEBI:17388"/>
        <dbReference type="ChEBI" id="CHEBI:57783"/>
        <dbReference type="ChEBI" id="CHEBI:58349"/>
        <dbReference type="ChEBI" id="CHEBI:60039"/>
        <dbReference type="EC" id="1.5.1.2"/>
    </reaction>
</comment>
<dbReference type="HAMAP" id="MF_01925">
    <property type="entry name" value="P5C_reductase"/>
    <property type="match status" value="1"/>
</dbReference>
<evidence type="ECO:0000256" key="7">
    <source>
        <dbReference type="ARBA" id="ARBA00022605"/>
    </source>
</evidence>
<evidence type="ECO:0000313" key="18">
    <source>
        <dbReference type="Proteomes" id="UP001485043"/>
    </source>
</evidence>
<evidence type="ECO:0000256" key="13">
    <source>
        <dbReference type="RuleBase" id="RU003903"/>
    </source>
</evidence>
<evidence type="ECO:0000313" key="17">
    <source>
        <dbReference type="EMBL" id="KAK9846687.1"/>
    </source>
</evidence>
<evidence type="ECO:0000256" key="9">
    <source>
        <dbReference type="ARBA" id="ARBA00022857"/>
    </source>
</evidence>
<dbReference type="Pfam" id="PF03807">
    <property type="entry name" value="F420_oxidored"/>
    <property type="match status" value="1"/>
</dbReference>
<name>A0AAW1SL98_9CHLO</name>
<evidence type="ECO:0000256" key="4">
    <source>
        <dbReference type="ARBA" id="ARBA00012855"/>
    </source>
</evidence>
<evidence type="ECO:0000256" key="6">
    <source>
        <dbReference type="ARBA" id="ARBA00022490"/>
    </source>
</evidence>
<dbReference type="GO" id="GO:0004735">
    <property type="term" value="F:pyrroline-5-carboxylate reductase activity"/>
    <property type="evidence" value="ECO:0007669"/>
    <property type="project" value="UniProtKB-EC"/>
</dbReference>
<comment type="similarity">
    <text evidence="3 13">Belongs to the pyrroline-5-carboxylate reductase family.</text>
</comment>
<evidence type="ECO:0000259" key="16">
    <source>
        <dbReference type="Pfam" id="PF14748"/>
    </source>
</evidence>
<dbReference type="GO" id="GO:0005737">
    <property type="term" value="C:cytoplasm"/>
    <property type="evidence" value="ECO:0007669"/>
    <property type="project" value="UniProtKB-SubCell"/>
</dbReference>
<organism evidence="17 18">
    <name type="scientific">Apatococcus fuscideae</name>
    <dbReference type="NCBI Taxonomy" id="2026836"/>
    <lineage>
        <taxon>Eukaryota</taxon>
        <taxon>Viridiplantae</taxon>
        <taxon>Chlorophyta</taxon>
        <taxon>core chlorophytes</taxon>
        <taxon>Trebouxiophyceae</taxon>
        <taxon>Chlorellales</taxon>
        <taxon>Chlorellaceae</taxon>
        <taxon>Apatococcus</taxon>
    </lineage>
</organism>
<keyword evidence="8 13" id="KW-0641">Proline biosynthesis</keyword>
<dbReference type="EMBL" id="JALJOV010001538">
    <property type="protein sequence ID" value="KAK9846687.1"/>
    <property type="molecule type" value="Genomic_DNA"/>
</dbReference>
<dbReference type="FunFam" id="1.10.3730.10:FF:000001">
    <property type="entry name" value="Pyrroline-5-carboxylate reductase"/>
    <property type="match status" value="1"/>
</dbReference>
<evidence type="ECO:0000256" key="14">
    <source>
        <dbReference type="SAM" id="MobiDB-lite"/>
    </source>
</evidence>
<evidence type="ECO:0000256" key="3">
    <source>
        <dbReference type="ARBA" id="ARBA00005525"/>
    </source>
</evidence>
<dbReference type="EC" id="1.5.1.2" evidence="4 13"/>
<feature type="region of interest" description="Disordered" evidence="14">
    <location>
        <begin position="80"/>
        <end position="99"/>
    </location>
</feature>
<comment type="caution">
    <text evidence="17">The sequence shown here is derived from an EMBL/GenBank/DDBJ whole genome shotgun (WGS) entry which is preliminary data.</text>
</comment>
<dbReference type="InterPro" id="IPR000304">
    <property type="entry name" value="Pyrroline-COOH_reductase"/>
</dbReference>
<evidence type="ECO:0000256" key="5">
    <source>
        <dbReference type="ARBA" id="ARBA00021413"/>
    </source>
</evidence>
<dbReference type="GO" id="GO:0055129">
    <property type="term" value="P:L-proline biosynthetic process"/>
    <property type="evidence" value="ECO:0007669"/>
    <property type="project" value="TreeGrafter"/>
</dbReference>
<evidence type="ECO:0000256" key="12">
    <source>
        <dbReference type="ARBA" id="ARBA00052690"/>
    </source>
</evidence>
<dbReference type="Gene3D" id="3.40.50.720">
    <property type="entry name" value="NAD(P)-binding Rossmann-like Domain"/>
    <property type="match status" value="1"/>
</dbReference>
<dbReference type="PANTHER" id="PTHR11645:SF0">
    <property type="entry name" value="PYRROLINE-5-CARBOXYLATE REDUCTASE 3"/>
    <property type="match status" value="1"/>
</dbReference>
<evidence type="ECO:0000259" key="15">
    <source>
        <dbReference type="Pfam" id="PF03807"/>
    </source>
</evidence>
<keyword evidence="7 13" id="KW-0028">Amino-acid biosynthesis</keyword>
<keyword evidence="18" id="KW-1185">Reference proteome</keyword>
<dbReference type="AlphaFoldDB" id="A0AAW1SL98"/>
<dbReference type="SUPFAM" id="SSF51735">
    <property type="entry name" value="NAD(P)-binding Rossmann-fold domains"/>
    <property type="match status" value="1"/>
</dbReference>
<keyword evidence="10 13" id="KW-0560">Oxidoreductase</keyword>
<dbReference type="PANTHER" id="PTHR11645">
    <property type="entry name" value="PYRROLINE-5-CARBOXYLATE REDUCTASE"/>
    <property type="match status" value="1"/>
</dbReference>
<keyword evidence="9 13" id="KW-0521">NADP</keyword>
<dbReference type="SUPFAM" id="SSF48179">
    <property type="entry name" value="6-phosphogluconate dehydrogenase C-terminal domain-like"/>
    <property type="match status" value="1"/>
</dbReference>
<dbReference type="Gene3D" id="1.10.3730.10">
    <property type="entry name" value="ProC C-terminal domain-like"/>
    <property type="match status" value="1"/>
</dbReference>
<dbReference type="PROSITE" id="PS00521">
    <property type="entry name" value="P5CR"/>
    <property type="match status" value="1"/>
</dbReference>
<dbReference type="InterPro" id="IPR053790">
    <property type="entry name" value="P5CR-like_CS"/>
</dbReference>
<dbReference type="FunFam" id="3.40.50.720:FF:000190">
    <property type="entry name" value="Pyrroline-5-carboxylate reductase"/>
    <property type="match status" value="1"/>
</dbReference>
<gene>
    <name evidence="17" type="ORF">WJX84_000001</name>
</gene>
<dbReference type="InterPro" id="IPR028939">
    <property type="entry name" value="P5C_Rdtase_cat_N"/>
</dbReference>
<evidence type="ECO:0000256" key="11">
    <source>
        <dbReference type="ARBA" id="ARBA00050547"/>
    </source>
</evidence>
<comment type="subcellular location">
    <subcellularLocation>
        <location evidence="1">Cytoplasm</location>
    </subcellularLocation>
</comment>
<comment type="pathway">
    <text evidence="2 13">Amino-acid biosynthesis; L-proline biosynthesis; L-proline from L-glutamate 5-semialdehyde: step 1/1.</text>
</comment>
<comment type="catalytic activity">
    <reaction evidence="11">
        <text>L-proline + NAD(+) = (S)-1-pyrroline-5-carboxylate + NADH + 2 H(+)</text>
        <dbReference type="Rhea" id="RHEA:14105"/>
        <dbReference type="ChEBI" id="CHEBI:15378"/>
        <dbReference type="ChEBI" id="CHEBI:17388"/>
        <dbReference type="ChEBI" id="CHEBI:57540"/>
        <dbReference type="ChEBI" id="CHEBI:57945"/>
        <dbReference type="ChEBI" id="CHEBI:60039"/>
        <dbReference type="EC" id="1.5.1.2"/>
    </reaction>
</comment>
<dbReference type="InterPro" id="IPR029036">
    <property type="entry name" value="P5CR_dimer"/>
</dbReference>
<reference evidence="17 18" key="1">
    <citation type="journal article" date="2024" name="Nat. Commun.">
        <title>Phylogenomics reveals the evolutionary origins of lichenization in chlorophyte algae.</title>
        <authorList>
            <person name="Puginier C."/>
            <person name="Libourel C."/>
            <person name="Otte J."/>
            <person name="Skaloud P."/>
            <person name="Haon M."/>
            <person name="Grisel S."/>
            <person name="Petersen M."/>
            <person name="Berrin J.G."/>
            <person name="Delaux P.M."/>
            <person name="Dal Grande F."/>
            <person name="Keller J."/>
        </authorList>
    </citation>
    <scope>NUCLEOTIDE SEQUENCE [LARGE SCALE GENOMIC DNA]</scope>
    <source>
        <strain evidence="17 18">SAG 2523</strain>
    </source>
</reference>
<evidence type="ECO:0000256" key="1">
    <source>
        <dbReference type="ARBA" id="ARBA00004496"/>
    </source>
</evidence>
<sequence length="379" mass="39404">MNSLGLCQQLLPCSVPRRSSGACACPVRDSSVANLYSSWSASLWSCQQHKGVKQHKRHKRAQGCAAGLPFREAQHESLITQDLDDDDEPDASSSDIARPEQAGLPDRIGFLGAGKMGEALIRGFLASGVSVPSNISASVRNAERQRALSMLGIQIFGSATDGGAAEIAANSDIIILGVKPHQMDAVLSSLAPHVTTNHLIISIAAGIRISSIENALPDATHVVRVMPNTPCLIREAASAYVLGNHATPLDASRTFALMRSVGVAVTVEERMMDAVTGLSGSGPAYVFLMVEALADGAVASGLPRDKALFLAAQTVAGASRMVLEGGGNGGIAHPALLKDHVTSPAGTTIAGLAELEACGVRSAFMRAVKAASRRSEELT</sequence>
<proteinExistence type="inferred from homology"/>
<dbReference type="NCBIfam" id="TIGR00112">
    <property type="entry name" value="proC"/>
    <property type="match status" value="1"/>
</dbReference>
<dbReference type="Pfam" id="PF14748">
    <property type="entry name" value="P5CR_dimer"/>
    <property type="match status" value="1"/>
</dbReference>
<evidence type="ECO:0000256" key="10">
    <source>
        <dbReference type="ARBA" id="ARBA00023002"/>
    </source>
</evidence>
<keyword evidence="6" id="KW-0963">Cytoplasm</keyword>
<evidence type="ECO:0000256" key="2">
    <source>
        <dbReference type="ARBA" id="ARBA00005205"/>
    </source>
</evidence>
<protein>
    <recommendedName>
        <fullName evidence="5 13">Pyrroline-5-carboxylate reductase</fullName>
        <ecNumber evidence="4 13">1.5.1.2</ecNumber>
    </recommendedName>
</protein>
<feature type="domain" description="Pyrroline-5-carboxylate reductase dimerisation" evidence="16">
    <location>
        <begin position="269"/>
        <end position="378"/>
    </location>
</feature>
<accession>A0AAW1SL98</accession>